<gene>
    <name evidence="2" type="ORF">SAMN05421785_105217</name>
</gene>
<sequence>MVFIDHAHCVIKYKYKTMKKIIILIGIYTSVLSFSQVRIGEKTINPTNYDLSSASVLLEFGDTNNKGIVLPYVETVPAGANNAKGGTFIFDVSASSEYKVKVKNENTGWTDLSVQSGYSTALETVVKNPQAAPLADKAGAKAVIGNSATTTDGVLVLDSGNKAMVLPIVTNYTNIKNPSPGMMVFLKGATADKHRLVVFNGQKWTFWKP</sequence>
<dbReference type="AlphaFoldDB" id="A0A1N7NYF0"/>
<keyword evidence="1" id="KW-0812">Transmembrane</keyword>
<proteinExistence type="predicted"/>
<organism evidence="2 3">
    <name type="scientific">Chryseobacterium gambrini</name>
    <dbReference type="NCBI Taxonomy" id="373672"/>
    <lineage>
        <taxon>Bacteria</taxon>
        <taxon>Pseudomonadati</taxon>
        <taxon>Bacteroidota</taxon>
        <taxon>Flavobacteriia</taxon>
        <taxon>Flavobacteriales</taxon>
        <taxon>Weeksellaceae</taxon>
        <taxon>Chryseobacterium group</taxon>
        <taxon>Chryseobacterium</taxon>
    </lineage>
</organism>
<protein>
    <submittedName>
        <fullName evidence="2">Uncharacterized protein</fullName>
    </submittedName>
</protein>
<reference evidence="2 3" key="1">
    <citation type="submission" date="2017-01" db="EMBL/GenBank/DDBJ databases">
        <authorList>
            <person name="Mah S.A."/>
            <person name="Swanson W.J."/>
            <person name="Moy G.W."/>
            <person name="Vacquier V.D."/>
        </authorList>
    </citation>
    <scope>NUCLEOTIDE SEQUENCE [LARGE SCALE GENOMIC DNA]</scope>
    <source>
        <strain evidence="2 3">DSM 18014</strain>
    </source>
</reference>
<dbReference type="STRING" id="373672.SAMN05421785_105217"/>
<dbReference type="EMBL" id="FTOV01000005">
    <property type="protein sequence ID" value="SIT03363.1"/>
    <property type="molecule type" value="Genomic_DNA"/>
</dbReference>
<feature type="transmembrane region" description="Helical" evidence="1">
    <location>
        <begin position="21"/>
        <end position="39"/>
    </location>
</feature>
<keyword evidence="1" id="KW-0472">Membrane</keyword>
<evidence type="ECO:0000256" key="1">
    <source>
        <dbReference type="SAM" id="Phobius"/>
    </source>
</evidence>
<evidence type="ECO:0000313" key="2">
    <source>
        <dbReference type="EMBL" id="SIT03363.1"/>
    </source>
</evidence>
<keyword evidence="1" id="KW-1133">Transmembrane helix</keyword>
<accession>A0A1N7NYF0</accession>
<name>A0A1N7NYF0_9FLAO</name>
<dbReference type="Proteomes" id="UP000185781">
    <property type="component" value="Unassembled WGS sequence"/>
</dbReference>
<evidence type="ECO:0000313" key="3">
    <source>
        <dbReference type="Proteomes" id="UP000185781"/>
    </source>
</evidence>